<dbReference type="InterPro" id="IPR011990">
    <property type="entry name" value="TPR-like_helical_dom_sf"/>
</dbReference>
<comment type="catalytic activity">
    <reaction evidence="1">
        <text>ATP + protein L-histidine = ADP + protein N-phospho-L-histidine.</text>
        <dbReference type="EC" id="2.7.13.3"/>
    </reaction>
</comment>
<dbReference type="EMBL" id="VLPK01000006">
    <property type="protein sequence ID" value="TSJ36548.1"/>
    <property type="molecule type" value="Genomic_DNA"/>
</dbReference>
<keyword evidence="6" id="KW-0812">Transmembrane</keyword>
<keyword evidence="6" id="KW-0472">Membrane</keyword>
<evidence type="ECO:0000256" key="4">
    <source>
        <dbReference type="ARBA" id="ARBA00022777"/>
    </source>
</evidence>
<feature type="transmembrane region" description="Helical" evidence="6">
    <location>
        <begin position="330"/>
        <end position="349"/>
    </location>
</feature>
<evidence type="ECO:0000313" key="8">
    <source>
        <dbReference type="EMBL" id="TSJ36548.1"/>
    </source>
</evidence>
<gene>
    <name evidence="8" type="ORF">FO440_22220</name>
</gene>
<dbReference type="Proteomes" id="UP000318733">
    <property type="component" value="Unassembled WGS sequence"/>
</dbReference>
<evidence type="ECO:0000313" key="9">
    <source>
        <dbReference type="Proteomes" id="UP000318733"/>
    </source>
</evidence>
<keyword evidence="3" id="KW-0808">Transferase</keyword>
<accession>A0A556M9I7</accession>
<evidence type="ECO:0000259" key="7">
    <source>
        <dbReference type="Pfam" id="PF02518"/>
    </source>
</evidence>
<name>A0A556M9I7_9SPHI</name>
<dbReference type="PANTHER" id="PTHR24421">
    <property type="entry name" value="NITRATE/NITRITE SENSOR PROTEIN NARX-RELATED"/>
    <property type="match status" value="1"/>
</dbReference>
<dbReference type="GO" id="GO:0000160">
    <property type="term" value="P:phosphorelay signal transduction system"/>
    <property type="evidence" value="ECO:0007669"/>
    <property type="project" value="UniProtKB-KW"/>
</dbReference>
<dbReference type="SMART" id="SM00028">
    <property type="entry name" value="TPR"/>
    <property type="match status" value="3"/>
</dbReference>
<protein>
    <recommendedName>
        <fullName evidence="2">histidine kinase</fullName>
        <ecNumber evidence="2">2.7.13.3</ecNumber>
    </recommendedName>
</protein>
<dbReference type="CDD" id="cd16917">
    <property type="entry name" value="HATPase_UhpB-NarQ-NarX-like"/>
    <property type="match status" value="1"/>
</dbReference>
<keyword evidence="8" id="KW-0067">ATP-binding</keyword>
<evidence type="ECO:0000256" key="1">
    <source>
        <dbReference type="ARBA" id="ARBA00000085"/>
    </source>
</evidence>
<dbReference type="InterPro" id="IPR036890">
    <property type="entry name" value="HATPase_C_sf"/>
</dbReference>
<dbReference type="SUPFAM" id="SSF48452">
    <property type="entry name" value="TPR-like"/>
    <property type="match status" value="1"/>
</dbReference>
<dbReference type="PROSITE" id="PS51257">
    <property type="entry name" value="PROKAR_LIPOPROTEIN"/>
    <property type="match status" value="1"/>
</dbReference>
<keyword evidence="5" id="KW-0902">Two-component regulatory system</keyword>
<feature type="domain" description="Histidine kinase/HSP90-like ATPase" evidence="7">
    <location>
        <begin position="470"/>
        <end position="555"/>
    </location>
</feature>
<dbReference type="Gene3D" id="1.25.40.10">
    <property type="entry name" value="Tetratricopeptide repeat domain"/>
    <property type="match status" value="1"/>
</dbReference>
<reference evidence="8 9" key="1">
    <citation type="submission" date="2019-07" db="EMBL/GenBank/DDBJ databases">
        <authorList>
            <person name="Huq M.A."/>
        </authorList>
    </citation>
    <scope>NUCLEOTIDE SEQUENCE [LARGE SCALE GENOMIC DNA]</scope>
    <source>
        <strain evidence="8 9">MAH-19</strain>
    </source>
</reference>
<evidence type="ECO:0000256" key="2">
    <source>
        <dbReference type="ARBA" id="ARBA00012438"/>
    </source>
</evidence>
<keyword evidence="6" id="KW-1133">Transmembrane helix</keyword>
<sequence length="556" mass="63839">MKKTCHLIWGCLILLIACKQKEVVLPKTNYSKDYNKASGFIWHQNDSAFFYFNKVANTVKDSLEIAMAYNQMGQIQSDAGDFYGSQETLLQSLKYLNEQLLKNRSCLASDYNELGISSANLQNREAAVLYYHRSLSYADDSSLSAVVTNNLAYNFQQMHLYDEAIKLYYPALEATKNPADKSRTLTNLTFTKWLQNHQYHAAPILIAALKSSISRNDLWGQNLNYDYLAQIYRGRLPDSAYFFGRSMYEVALKLQNPVEQLTALNHLILNGNPATIRSYFAKYEHLNDSITLVRNNAKNQFALIRYNAAQAKNDNLKLLKDNSDKKYQILLQYLFMAGIFVFLILFIFLGRSWYKRRKQEQQAATLHAVQETQQKDSKKVHDTLAGDIYYILKKVQSDPNIDQSWLINHIDEIYERARDLSREIIANTGENFHEYISARLTAFATDLTQVLLVGNDESLWQKISPLRRAEIKIVLQELMVNMHKHSQAASVVIRFEDIGDHFIIRYFDDGIGISENKNDGHGLKNTEIRIQAIGGKITFENVDHGGLQITIILPFS</sequence>
<dbReference type="Pfam" id="PF02518">
    <property type="entry name" value="HATPase_c"/>
    <property type="match status" value="1"/>
</dbReference>
<dbReference type="AlphaFoldDB" id="A0A556M9I7"/>
<evidence type="ECO:0000256" key="3">
    <source>
        <dbReference type="ARBA" id="ARBA00022679"/>
    </source>
</evidence>
<dbReference type="EC" id="2.7.13.3" evidence="2"/>
<dbReference type="InterPro" id="IPR019734">
    <property type="entry name" value="TPR_rpt"/>
</dbReference>
<dbReference type="InterPro" id="IPR050482">
    <property type="entry name" value="Sensor_HK_TwoCompSys"/>
</dbReference>
<proteinExistence type="predicted"/>
<dbReference type="PANTHER" id="PTHR24421:SF10">
    <property type="entry name" value="NITRATE_NITRITE SENSOR PROTEIN NARQ"/>
    <property type="match status" value="1"/>
</dbReference>
<keyword evidence="8" id="KW-0547">Nucleotide-binding</keyword>
<keyword evidence="4" id="KW-0418">Kinase</keyword>
<dbReference type="Gene3D" id="3.30.565.10">
    <property type="entry name" value="Histidine kinase-like ATPase, C-terminal domain"/>
    <property type="match status" value="1"/>
</dbReference>
<dbReference type="GO" id="GO:0005524">
    <property type="term" value="F:ATP binding"/>
    <property type="evidence" value="ECO:0007669"/>
    <property type="project" value="UniProtKB-KW"/>
</dbReference>
<dbReference type="OrthoDB" id="943406at2"/>
<evidence type="ECO:0000256" key="5">
    <source>
        <dbReference type="ARBA" id="ARBA00023012"/>
    </source>
</evidence>
<dbReference type="InterPro" id="IPR003594">
    <property type="entry name" value="HATPase_dom"/>
</dbReference>
<keyword evidence="9" id="KW-1185">Reference proteome</keyword>
<dbReference type="SUPFAM" id="SSF55874">
    <property type="entry name" value="ATPase domain of HSP90 chaperone/DNA topoisomerase II/histidine kinase"/>
    <property type="match status" value="1"/>
</dbReference>
<organism evidence="8 9">
    <name type="scientific">Mucilaginibacter corticis</name>
    <dbReference type="NCBI Taxonomy" id="2597670"/>
    <lineage>
        <taxon>Bacteria</taxon>
        <taxon>Pseudomonadati</taxon>
        <taxon>Bacteroidota</taxon>
        <taxon>Sphingobacteriia</taxon>
        <taxon>Sphingobacteriales</taxon>
        <taxon>Sphingobacteriaceae</taxon>
        <taxon>Mucilaginibacter</taxon>
    </lineage>
</organism>
<evidence type="ECO:0000256" key="6">
    <source>
        <dbReference type="SAM" id="Phobius"/>
    </source>
</evidence>
<dbReference type="GO" id="GO:0004673">
    <property type="term" value="F:protein histidine kinase activity"/>
    <property type="evidence" value="ECO:0007669"/>
    <property type="project" value="UniProtKB-EC"/>
</dbReference>
<comment type="caution">
    <text evidence="8">The sequence shown here is derived from an EMBL/GenBank/DDBJ whole genome shotgun (WGS) entry which is preliminary data.</text>
</comment>
<dbReference type="RefSeq" id="WP_144250515.1">
    <property type="nucleotide sequence ID" value="NZ_VLPK01000006.1"/>
</dbReference>